<feature type="signal peptide" evidence="1">
    <location>
        <begin position="1"/>
        <end position="20"/>
    </location>
</feature>
<sequence length="62" mass="7186">MTFLFLVLTIYPLPSHPTYCKYGHPACPRHTCARECSSFQPTSFPVSGETVSFRFAFPRRWD</sequence>
<protein>
    <submittedName>
        <fullName evidence="2">Uncharacterized protein</fullName>
    </submittedName>
</protein>
<evidence type="ECO:0000313" key="3">
    <source>
        <dbReference type="Proteomes" id="UP000320762"/>
    </source>
</evidence>
<feature type="chain" id="PRO_5022001535" evidence="1">
    <location>
        <begin position="21"/>
        <end position="62"/>
    </location>
</feature>
<dbReference type="AlphaFoldDB" id="A0A550CHW6"/>
<dbReference type="EMBL" id="VDMD01000007">
    <property type="protein sequence ID" value="TRM64387.1"/>
    <property type="molecule type" value="Genomic_DNA"/>
</dbReference>
<reference evidence="2 3" key="1">
    <citation type="journal article" date="2019" name="New Phytol.">
        <title>Comparative genomics reveals unique wood-decay strategies and fruiting body development in the Schizophyllaceae.</title>
        <authorList>
            <person name="Almasi E."/>
            <person name="Sahu N."/>
            <person name="Krizsan K."/>
            <person name="Balint B."/>
            <person name="Kovacs G.M."/>
            <person name="Kiss B."/>
            <person name="Cseklye J."/>
            <person name="Drula E."/>
            <person name="Henrissat B."/>
            <person name="Nagy I."/>
            <person name="Chovatia M."/>
            <person name="Adam C."/>
            <person name="LaButti K."/>
            <person name="Lipzen A."/>
            <person name="Riley R."/>
            <person name="Grigoriev I.V."/>
            <person name="Nagy L.G."/>
        </authorList>
    </citation>
    <scope>NUCLEOTIDE SEQUENCE [LARGE SCALE GENOMIC DNA]</scope>
    <source>
        <strain evidence="2 3">NL-1724</strain>
    </source>
</reference>
<accession>A0A550CHW6</accession>
<comment type="caution">
    <text evidence="2">The sequence shown here is derived from an EMBL/GenBank/DDBJ whole genome shotgun (WGS) entry which is preliminary data.</text>
</comment>
<keyword evidence="3" id="KW-1185">Reference proteome</keyword>
<gene>
    <name evidence="2" type="ORF">BD626DRAFT_491641</name>
</gene>
<proteinExistence type="predicted"/>
<name>A0A550CHW6_9AGAR</name>
<organism evidence="2 3">
    <name type="scientific">Schizophyllum amplum</name>
    <dbReference type="NCBI Taxonomy" id="97359"/>
    <lineage>
        <taxon>Eukaryota</taxon>
        <taxon>Fungi</taxon>
        <taxon>Dikarya</taxon>
        <taxon>Basidiomycota</taxon>
        <taxon>Agaricomycotina</taxon>
        <taxon>Agaricomycetes</taxon>
        <taxon>Agaricomycetidae</taxon>
        <taxon>Agaricales</taxon>
        <taxon>Schizophyllaceae</taxon>
        <taxon>Schizophyllum</taxon>
    </lineage>
</organism>
<evidence type="ECO:0000256" key="1">
    <source>
        <dbReference type="SAM" id="SignalP"/>
    </source>
</evidence>
<keyword evidence="1" id="KW-0732">Signal</keyword>
<evidence type="ECO:0000313" key="2">
    <source>
        <dbReference type="EMBL" id="TRM64387.1"/>
    </source>
</evidence>
<dbReference type="Proteomes" id="UP000320762">
    <property type="component" value="Unassembled WGS sequence"/>
</dbReference>